<evidence type="ECO:0000313" key="2">
    <source>
        <dbReference type="Proteomes" id="UP001642484"/>
    </source>
</evidence>
<sequence length="1041" mass="116904">MEAGTSLRYFNGEDCDHREYRRWKQWVVNKMRTMDKLAEDSRGSFVWTLLSGRALEVIEHLKESDYQVKGGDKVIFDLLDKRWPELDRTDEIGENIAAVFALKATEGESVRQWCARSRETFDRCARKTGVKFPEEARGWILLNCSGLQAEQRAVVLARAQGDLKFDQVSQSMRSCFPDYVVPKKRAVAAVTLDDPSSVSEPLDEPSYDGFRDVELFLAEHGHHEEDPSFSAGDTEGFEEEEAAEILAATWKEKRAELNMVQKGRRFSAPDARKGAGAFKDFKRSFRVQEHEVLLVSSPGFAVLDSGCGKTIIGRDTLNSFKDIWQRHGIAPRPEKAERNSFRYGNGEQEMSETVVDMPVFLAGRPGYVTAAVVKGRAPLLLSRPALKKLQAQVDFSGDTLQVFPDRVRVPLEVNAAGQYAIKVSDFPSQAQTMFPPLAHDEQATLEPTACISVAYDRHPQKQKDYWEYRPQERIVIRHHRKPRETLFTPNNTQCPIDVHLLQASRTTTVDSPASVLRTTEDLWTDPERAHRKHDSKPWTGTTIFQLRPDASVPIPVGAQDEKLSVTHWTAKQHRQLMAQLQAPGPVKGSSFDIIEVFSPPRFALEGAKVGWSVLSADLCTGWDFRRRADRDALKEHVRTSRPKLLVCCPPCTWAGGWWHLNRLHMTDKEVAQREFWTRVFIQFCCELMELQFSYGGQCLFEHPKDSVAWHHPSMVKLTKFMHMIVVDMCQYGLRIPGGDLIRKTTNLLVSHECMKGIAKRCPGSSHGDHSRHQVVAGSHPQVGAISTFAGKYTPAFVKAVLRTVKGLPEAECLIVMDDRNIEKCGAWDALMKRVQDVEDISLDLKWEGSPSGTMTDACKRLREEKKSTGPEMASYVASSVGATMPIPMPVSPEQAQSPYPQGNLPPGVTSISQWGSSLVAFGKYKGVKTYEEMRDPNDPDLASYRSYCVSHYKTGSPGLKDLVDYLNACARAVLKLLRGPSARVDPRSFLSKEVTFAATPEEAGFPHSWQCAKLSGLSVCERCSCFMHICVLVFIWSSTAN</sequence>
<dbReference type="EMBL" id="CAXAMN010011558">
    <property type="protein sequence ID" value="CAK9035617.1"/>
    <property type="molecule type" value="Genomic_DNA"/>
</dbReference>
<protein>
    <submittedName>
        <fullName evidence="1">Uncharacterized protein</fullName>
    </submittedName>
</protein>
<comment type="caution">
    <text evidence="1">The sequence shown here is derived from an EMBL/GenBank/DDBJ whole genome shotgun (WGS) entry which is preliminary data.</text>
</comment>
<reference evidence="1 2" key="1">
    <citation type="submission" date="2024-02" db="EMBL/GenBank/DDBJ databases">
        <authorList>
            <person name="Chen Y."/>
            <person name="Shah S."/>
            <person name="Dougan E. K."/>
            <person name="Thang M."/>
            <person name="Chan C."/>
        </authorList>
    </citation>
    <scope>NUCLEOTIDE SEQUENCE [LARGE SCALE GENOMIC DNA]</scope>
</reference>
<evidence type="ECO:0000313" key="1">
    <source>
        <dbReference type="EMBL" id="CAK9035617.1"/>
    </source>
</evidence>
<proteinExistence type="predicted"/>
<organism evidence="1 2">
    <name type="scientific">Durusdinium trenchii</name>
    <dbReference type="NCBI Taxonomy" id="1381693"/>
    <lineage>
        <taxon>Eukaryota</taxon>
        <taxon>Sar</taxon>
        <taxon>Alveolata</taxon>
        <taxon>Dinophyceae</taxon>
        <taxon>Suessiales</taxon>
        <taxon>Symbiodiniaceae</taxon>
        <taxon>Durusdinium</taxon>
    </lineage>
</organism>
<name>A0ABP0LBH8_9DINO</name>
<keyword evidence="2" id="KW-1185">Reference proteome</keyword>
<dbReference type="Gene3D" id="2.40.70.10">
    <property type="entry name" value="Acid Proteases"/>
    <property type="match status" value="1"/>
</dbReference>
<dbReference type="InterPro" id="IPR021109">
    <property type="entry name" value="Peptidase_aspartic_dom_sf"/>
</dbReference>
<dbReference type="Proteomes" id="UP001642484">
    <property type="component" value="Unassembled WGS sequence"/>
</dbReference>
<accession>A0ABP0LBH8</accession>
<gene>
    <name evidence="1" type="ORF">CCMP2556_LOCUS19982</name>
</gene>